<dbReference type="Proteomes" id="UP001165121">
    <property type="component" value="Unassembled WGS sequence"/>
</dbReference>
<accession>A0A9W6XT49</accession>
<protein>
    <submittedName>
        <fullName evidence="2">Unnamed protein product</fullName>
    </submittedName>
</protein>
<dbReference type="EMBL" id="BSXT01001798">
    <property type="protein sequence ID" value="GMF45241.1"/>
    <property type="molecule type" value="Genomic_DNA"/>
</dbReference>
<feature type="compositionally biased region" description="Basic and acidic residues" evidence="1">
    <location>
        <begin position="59"/>
        <end position="76"/>
    </location>
</feature>
<evidence type="ECO:0000256" key="1">
    <source>
        <dbReference type="SAM" id="MobiDB-lite"/>
    </source>
</evidence>
<proteinExistence type="predicted"/>
<evidence type="ECO:0000313" key="2">
    <source>
        <dbReference type="EMBL" id="GMF45241.1"/>
    </source>
</evidence>
<name>A0A9W6XT49_9STRA</name>
<sequence length="164" mass="18250">MFPNIDEIPTSTSMLMQCGYRSKVCTKVRATKIDGSLHKLCEFHRRKANANQQRLHKRQREERVKRRRTEAEDCRPAKKPCPAAALVAADPIPFAVIEPPLEFGANIEKFYPSAFFAGSVAPSDDDAVDMELLELLLFDIQPQPAAASPPNSPLCVDEISSIIV</sequence>
<evidence type="ECO:0000313" key="3">
    <source>
        <dbReference type="Proteomes" id="UP001165121"/>
    </source>
</evidence>
<gene>
    <name evidence="2" type="ORF">Pfra01_001610500</name>
</gene>
<keyword evidence="3" id="KW-1185">Reference proteome</keyword>
<organism evidence="2 3">
    <name type="scientific">Phytophthora fragariaefolia</name>
    <dbReference type="NCBI Taxonomy" id="1490495"/>
    <lineage>
        <taxon>Eukaryota</taxon>
        <taxon>Sar</taxon>
        <taxon>Stramenopiles</taxon>
        <taxon>Oomycota</taxon>
        <taxon>Peronosporomycetes</taxon>
        <taxon>Peronosporales</taxon>
        <taxon>Peronosporaceae</taxon>
        <taxon>Phytophthora</taxon>
    </lineage>
</organism>
<dbReference type="OrthoDB" id="102470at2759"/>
<dbReference type="AlphaFoldDB" id="A0A9W6XT49"/>
<reference evidence="2" key="1">
    <citation type="submission" date="2023-04" db="EMBL/GenBank/DDBJ databases">
        <title>Phytophthora fragariaefolia NBRC 109709.</title>
        <authorList>
            <person name="Ichikawa N."/>
            <person name="Sato H."/>
            <person name="Tonouchi N."/>
        </authorList>
    </citation>
    <scope>NUCLEOTIDE SEQUENCE</scope>
    <source>
        <strain evidence="2">NBRC 109709</strain>
    </source>
</reference>
<comment type="caution">
    <text evidence="2">The sequence shown here is derived from an EMBL/GenBank/DDBJ whole genome shotgun (WGS) entry which is preliminary data.</text>
</comment>
<feature type="region of interest" description="Disordered" evidence="1">
    <location>
        <begin position="50"/>
        <end position="76"/>
    </location>
</feature>